<reference evidence="2" key="1">
    <citation type="journal article" date="2014" name="Int. J. Syst. Evol. Microbiol.">
        <title>Complete genome sequence of Corynebacterium casei LMG S-19264T (=DSM 44701T), isolated from a smear-ripened cheese.</title>
        <authorList>
            <consortium name="US DOE Joint Genome Institute (JGI-PGF)"/>
            <person name="Walter F."/>
            <person name="Albersmeier A."/>
            <person name="Kalinowski J."/>
            <person name="Ruckert C."/>
        </authorList>
    </citation>
    <scope>NUCLEOTIDE SEQUENCE</scope>
    <source>
        <strain evidence="2">JCM 4956</strain>
    </source>
</reference>
<comment type="caution">
    <text evidence="2">The sequence shown here is derived from an EMBL/GenBank/DDBJ whole genome shotgun (WGS) entry which is preliminary data.</text>
</comment>
<keyword evidence="3" id="KW-1185">Reference proteome</keyword>
<dbReference type="Proteomes" id="UP000645555">
    <property type="component" value="Unassembled WGS sequence"/>
</dbReference>
<dbReference type="EMBL" id="BMWD01000005">
    <property type="protein sequence ID" value="GGX51595.1"/>
    <property type="molecule type" value="Genomic_DNA"/>
</dbReference>
<dbReference type="AlphaFoldDB" id="A0A918K661"/>
<feature type="region of interest" description="Disordered" evidence="1">
    <location>
        <begin position="51"/>
        <end position="85"/>
    </location>
</feature>
<accession>A0A918K661</accession>
<protein>
    <submittedName>
        <fullName evidence="2">Uncharacterized protein</fullName>
    </submittedName>
</protein>
<proteinExistence type="predicted"/>
<gene>
    <name evidence="2" type="ORF">GCM10010515_18480</name>
</gene>
<evidence type="ECO:0000256" key="1">
    <source>
        <dbReference type="SAM" id="MobiDB-lite"/>
    </source>
</evidence>
<sequence>MGHGGLGGPEGELRLELETVRGGRRDGCIRVGALRCHGNLRTRPAAFRVTDTRTGGVPRPRGARVPAGGERDARGAGGPARVRTA</sequence>
<organism evidence="2 3">
    <name type="scientific">Streptomyces fructofermentans</name>
    <dbReference type="NCBI Taxonomy" id="152141"/>
    <lineage>
        <taxon>Bacteria</taxon>
        <taxon>Bacillati</taxon>
        <taxon>Actinomycetota</taxon>
        <taxon>Actinomycetes</taxon>
        <taxon>Kitasatosporales</taxon>
        <taxon>Streptomycetaceae</taxon>
        <taxon>Streptomyces</taxon>
    </lineage>
</organism>
<evidence type="ECO:0000313" key="2">
    <source>
        <dbReference type="EMBL" id="GGX51595.1"/>
    </source>
</evidence>
<reference evidence="2" key="2">
    <citation type="submission" date="2020-09" db="EMBL/GenBank/DDBJ databases">
        <authorList>
            <person name="Sun Q."/>
            <person name="Ohkuma M."/>
        </authorList>
    </citation>
    <scope>NUCLEOTIDE SEQUENCE</scope>
    <source>
        <strain evidence="2">JCM 4956</strain>
    </source>
</reference>
<name>A0A918K661_9ACTN</name>
<evidence type="ECO:0000313" key="3">
    <source>
        <dbReference type="Proteomes" id="UP000645555"/>
    </source>
</evidence>